<dbReference type="InterPro" id="IPR001387">
    <property type="entry name" value="Cro/C1-type_HTH"/>
</dbReference>
<protein>
    <submittedName>
        <fullName evidence="2">Helix-turn-helix domain-containing protein</fullName>
    </submittedName>
</protein>
<proteinExistence type="predicted"/>
<reference evidence="2 3" key="1">
    <citation type="journal article" date="2013" name="Int. J. Syst. Evol. Microbiol.">
        <title>Hoeflea suaedae sp. nov., an endophytic bacterium isolated from the root of the halophyte Suaeda maritima.</title>
        <authorList>
            <person name="Chung E.J."/>
            <person name="Park J.A."/>
            <person name="Pramanik P."/>
            <person name="Bibi F."/>
            <person name="Jeon C.O."/>
            <person name="Chung Y.R."/>
        </authorList>
    </citation>
    <scope>NUCLEOTIDE SEQUENCE [LARGE SCALE GENOMIC DNA]</scope>
    <source>
        <strain evidence="2 3">YC6898</strain>
    </source>
</reference>
<gene>
    <name evidence="2" type="ORF">E2A64_12735</name>
</gene>
<dbReference type="InterPro" id="IPR010982">
    <property type="entry name" value="Lambda_DNA-bd_dom_sf"/>
</dbReference>
<evidence type="ECO:0000313" key="3">
    <source>
        <dbReference type="Proteomes" id="UP000295131"/>
    </source>
</evidence>
<dbReference type="PROSITE" id="PS50943">
    <property type="entry name" value="HTH_CROC1"/>
    <property type="match status" value="1"/>
</dbReference>
<dbReference type="SMART" id="SM00530">
    <property type="entry name" value="HTH_XRE"/>
    <property type="match status" value="1"/>
</dbReference>
<name>A0A4R5PKA8_9HYPH</name>
<dbReference type="SUPFAM" id="SSF47413">
    <property type="entry name" value="lambda repressor-like DNA-binding domains"/>
    <property type="match status" value="1"/>
</dbReference>
<feature type="domain" description="HTH cro/C1-type" evidence="1">
    <location>
        <begin position="21"/>
        <end position="73"/>
    </location>
</feature>
<dbReference type="AlphaFoldDB" id="A0A4R5PKA8"/>
<sequence length="127" mass="13657">MIQSMDMTALDEDTLGGRIFKARDMCGMTIEDAAARLGVTLDTFTEWENDRSEPRANKLMMLAGVLSVTPAWLISGAGEGPDQSIVSAGLAELSGELDRLVDLNNEVTNGIAALRDRIDTLLRASSN</sequence>
<keyword evidence="3" id="KW-1185">Reference proteome</keyword>
<dbReference type="RefSeq" id="WP_133284849.1">
    <property type="nucleotide sequence ID" value="NZ_SMSI01000002.1"/>
</dbReference>
<dbReference type="Proteomes" id="UP000295131">
    <property type="component" value="Unassembled WGS sequence"/>
</dbReference>
<dbReference type="Pfam" id="PF01381">
    <property type="entry name" value="HTH_3"/>
    <property type="match status" value="1"/>
</dbReference>
<accession>A0A4R5PKA8</accession>
<dbReference type="OrthoDB" id="5659783at2"/>
<dbReference type="GO" id="GO:0003677">
    <property type="term" value="F:DNA binding"/>
    <property type="evidence" value="ECO:0007669"/>
    <property type="project" value="InterPro"/>
</dbReference>
<evidence type="ECO:0000313" key="2">
    <source>
        <dbReference type="EMBL" id="TDH36151.1"/>
    </source>
</evidence>
<comment type="caution">
    <text evidence="2">The sequence shown here is derived from an EMBL/GenBank/DDBJ whole genome shotgun (WGS) entry which is preliminary data.</text>
</comment>
<evidence type="ECO:0000259" key="1">
    <source>
        <dbReference type="PROSITE" id="PS50943"/>
    </source>
</evidence>
<organism evidence="2 3">
    <name type="scientific">Pseudohoeflea suaedae</name>
    <dbReference type="NCBI Taxonomy" id="877384"/>
    <lineage>
        <taxon>Bacteria</taxon>
        <taxon>Pseudomonadati</taxon>
        <taxon>Pseudomonadota</taxon>
        <taxon>Alphaproteobacteria</taxon>
        <taxon>Hyphomicrobiales</taxon>
        <taxon>Rhizobiaceae</taxon>
        <taxon>Pseudohoeflea</taxon>
    </lineage>
</organism>
<dbReference type="CDD" id="cd00093">
    <property type="entry name" value="HTH_XRE"/>
    <property type="match status" value="1"/>
</dbReference>
<dbReference type="Gene3D" id="1.10.260.40">
    <property type="entry name" value="lambda repressor-like DNA-binding domains"/>
    <property type="match status" value="1"/>
</dbReference>
<dbReference type="EMBL" id="SMSI01000002">
    <property type="protein sequence ID" value="TDH36151.1"/>
    <property type="molecule type" value="Genomic_DNA"/>
</dbReference>